<proteinExistence type="inferred from homology"/>
<evidence type="ECO:0000313" key="12">
    <source>
        <dbReference type="Proteomes" id="UP000198853"/>
    </source>
</evidence>
<dbReference type="Pfam" id="PF04290">
    <property type="entry name" value="DctQ"/>
    <property type="match status" value="1"/>
</dbReference>
<dbReference type="GO" id="GO:0015740">
    <property type="term" value="P:C4-dicarboxylate transport"/>
    <property type="evidence" value="ECO:0007669"/>
    <property type="project" value="TreeGrafter"/>
</dbReference>
<comment type="subcellular location">
    <subcellularLocation>
        <location evidence="1">Cell inner membrane</location>
        <topology evidence="1">Multi-pass membrane protein</topology>
    </subcellularLocation>
</comment>
<reference evidence="11 12" key="1">
    <citation type="submission" date="2016-10" db="EMBL/GenBank/DDBJ databases">
        <authorList>
            <person name="de Groot N.N."/>
        </authorList>
    </citation>
    <scope>NUCLEOTIDE SEQUENCE [LARGE SCALE GENOMIC DNA]</scope>
    <source>
        <strain evidence="11 12">DSM 21771</strain>
    </source>
</reference>
<evidence type="ECO:0000256" key="6">
    <source>
        <dbReference type="ARBA" id="ARBA00022989"/>
    </source>
</evidence>
<dbReference type="RefSeq" id="WP_090399231.1">
    <property type="nucleotide sequence ID" value="NZ_FNEN01000013.1"/>
</dbReference>
<gene>
    <name evidence="11" type="ORF">SAMN04488123_11334</name>
</gene>
<dbReference type="OrthoDB" id="2086825at2"/>
<keyword evidence="5 9" id="KW-0812">Transmembrane</keyword>
<feature type="transmembrane region" description="Helical" evidence="9">
    <location>
        <begin position="45"/>
        <end position="63"/>
    </location>
</feature>
<feature type="domain" description="Tripartite ATP-independent periplasmic transporters DctQ component" evidence="10">
    <location>
        <begin position="21"/>
        <end position="150"/>
    </location>
</feature>
<sequence length="158" mass="18167">MVKKIYDNFEEMIGSVLFVVMLIVLIVQVSAHQGLGTPLVWSEELSKLLFIYVGYLGIVACIKDDSHVSIDVLVNKLPTRVQKWVYTFNQLLILAALVLVFIISITIVQNQAHLNIVTLQISYVYMYIALPILTLLMIYRLVERVVKEWRKEKTRGVE</sequence>
<keyword evidence="12" id="KW-1185">Reference proteome</keyword>
<comment type="similarity">
    <text evidence="8">Belongs to the TRAP transporter small permease family.</text>
</comment>
<evidence type="ECO:0000259" key="10">
    <source>
        <dbReference type="Pfam" id="PF04290"/>
    </source>
</evidence>
<protein>
    <submittedName>
        <fullName evidence="11">TRAP-type C4-dicarboxylate transport system, small permease component</fullName>
    </submittedName>
</protein>
<keyword evidence="4" id="KW-0997">Cell inner membrane</keyword>
<evidence type="ECO:0000256" key="5">
    <source>
        <dbReference type="ARBA" id="ARBA00022692"/>
    </source>
</evidence>
<dbReference type="InterPro" id="IPR007387">
    <property type="entry name" value="TRAP_DctQ"/>
</dbReference>
<organism evidence="11 12">
    <name type="scientific">Natribacillus halophilus</name>
    <dbReference type="NCBI Taxonomy" id="549003"/>
    <lineage>
        <taxon>Bacteria</taxon>
        <taxon>Bacillati</taxon>
        <taxon>Bacillota</taxon>
        <taxon>Bacilli</taxon>
        <taxon>Bacillales</taxon>
        <taxon>Bacillaceae</taxon>
        <taxon>Natribacillus</taxon>
    </lineage>
</organism>
<dbReference type="PANTHER" id="PTHR35011">
    <property type="entry name" value="2,3-DIKETO-L-GULONATE TRAP TRANSPORTER SMALL PERMEASE PROTEIN YIAM"/>
    <property type="match status" value="1"/>
</dbReference>
<dbReference type="PANTHER" id="PTHR35011:SF2">
    <property type="entry name" value="2,3-DIKETO-L-GULONATE TRAP TRANSPORTER SMALL PERMEASE PROTEIN YIAM"/>
    <property type="match status" value="1"/>
</dbReference>
<accession>A0A1G8QPG2</accession>
<evidence type="ECO:0000256" key="4">
    <source>
        <dbReference type="ARBA" id="ARBA00022519"/>
    </source>
</evidence>
<dbReference type="GO" id="GO:0005886">
    <property type="term" value="C:plasma membrane"/>
    <property type="evidence" value="ECO:0007669"/>
    <property type="project" value="UniProtKB-SubCell"/>
</dbReference>
<dbReference type="EMBL" id="FNEN01000013">
    <property type="protein sequence ID" value="SDJ06551.1"/>
    <property type="molecule type" value="Genomic_DNA"/>
</dbReference>
<keyword evidence="6 9" id="KW-1133">Transmembrane helix</keyword>
<evidence type="ECO:0000256" key="9">
    <source>
        <dbReference type="SAM" id="Phobius"/>
    </source>
</evidence>
<feature type="transmembrane region" description="Helical" evidence="9">
    <location>
        <begin position="120"/>
        <end position="142"/>
    </location>
</feature>
<dbReference type="Proteomes" id="UP000198853">
    <property type="component" value="Unassembled WGS sequence"/>
</dbReference>
<dbReference type="GO" id="GO:0022857">
    <property type="term" value="F:transmembrane transporter activity"/>
    <property type="evidence" value="ECO:0007669"/>
    <property type="project" value="TreeGrafter"/>
</dbReference>
<evidence type="ECO:0000256" key="1">
    <source>
        <dbReference type="ARBA" id="ARBA00004429"/>
    </source>
</evidence>
<feature type="transmembrane region" description="Helical" evidence="9">
    <location>
        <begin position="84"/>
        <end position="108"/>
    </location>
</feature>
<feature type="transmembrane region" description="Helical" evidence="9">
    <location>
        <begin position="12"/>
        <end position="33"/>
    </location>
</feature>
<evidence type="ECO:0000256" key="2">
    <source>
        <dbReference type="ARBA" id="ARBA00022448"/>
    </source>
</evidence>
<evidence type="ECO:0000256" key="3">
    <source>
        <dbReference type="ARBA" id="ARBA00022475"/>
    </source>
</evidence>
<keyword evidence="2" id="KW-0813">Transport</keyword>
<evidence type="ECO:0000256" key="7">
    <source>
        <dbReference type="ARBA" id="ARBA00023136"/>
    </source>
</evidence>
<evidence type="ECO:0000313" key="11">
    <source>
        <dbReference type="EMBL" id="SDJ06551.1"/>
    </source>
</evidence>
<evidence type="ECO:0000256" key="8">
    <source>
        <dbReference type="ARBA" id="ARBA00038436"/>
    </source>
</evidence>
<keyword evidence="7 9" id="KW-0472">Membrane</keyword>
<name>A0A1G8QPG2_9BACI</name>
<dbReference type="InterPro" id="IPR055348">
    <property type="entry name" value="DctQ"/>
</dbReference>
<dbReference type="AlphaFoldDB" id="A0A1G8QPG2"/>
<keyword evidence="3" id="KW-1003">Cell membrane</keyword>